<dbReference type="PANTHER" id="PTHR12993:SF11">
    <property type="entry name" value="N-ACETYLGLUCOSAMINYL-PHOSPHATIDYLINOSITOL DE-N-ACETYLASE"/>
    <property type="match status" value="1"/>
</dbReference>
<dbReference type="SUPFAM" id="SSF102588">
    <property type="entry name" value="LmbE-like"/>
    <property type="match status" value="1"/>
</dbReference>
<dbReference type="InterPro" id="IPR003737">
    <property type="entry name" value="GlcNAc_PI_deacetylase-related"/>
</dbReference>
<dbReference type="EMBL" id="BMHP01000002">
    <property type="protein sequence ID" value="GGD72128.1"/>
    <property type="molecule type" value="Genomic_DNA"/>
</dbReference>
<proteinExistence type="predicted"/>
<dbReference type="Pfam" id="PF02585">
    <property type="entry name" value="PIG-L"/>
    <property type="match status" value="1"/>
</dbReference>
<evidence type="ECO:0000313" key="1">
    <source>
        <dbReference type="EMBL" id="GGD72128.1"/>
    </source>
</evidence>
<sequence>MSNTKQHILAIGAHAGDQDLTAGAVLAKYVMEGHKVTMLHLTPGEKGHPLLSAEEYAKQKTEEAHQFADVIGADVRFLSYKDAELPVDETVKYEVADIIRELKPEIVVTHWSGSMHKDHSNTHHIVNDARLYAALEAINRDLPNHRIKRMYYSENWEDMYGFNPEVFIDIPEEAFELWVKGLHCYAFARGETGFPYIDYYKALTVVRGIVNGFKRAQAFAVGPGGVHQRLQYFM</sequence>
<dbReference type="GO" id="GO:0016811">
    <property type="term" value="F:hydrolase activity, acting on carbon-nitrogen (but not peptide) bonds, in linear amides"/>
    <property type="evidence" value="ECO:0007669"/>
    <property type="project" value="TreeGrafter"/>
</dbReference>
<dbReference type="InterPro" id="IPR024078">
    <property type="entry name" value="LmbE-like_dom_sf"/>
</dbReference>
<dbReference type="PANTHER" id="PTHR12993">
    <property type="entry name" value="N-ACETYLGLUCOSAMINYL-PHOSPHATIDYLINOSITOL DE-N-ACETYLASE-RELATED"/>
    <property type="match status" value="1"/>
</dbReference>
<gene>
    <name evidence="1" type="ORF">GCM10010911_32550</name>
</gene>
<dbReference type="Proteomes" id="UP000612456">
    <property type="component" value="Unassembled WGS sequence"/>
</dbReference>
<protein>
    <recommendedName>
        <fullName evidence="3">PIG-L family deacetylase</fullName>
    </recommendedName>
</protein>
<evidence type="ECO:0000313" key="2">
    <source>
        <dbReference type="Proteomes" id="UP000612456"/>
    </source>
</evidence>
<reference evidence="1" key="1">
    <citation type="journal article" date="2014" name="Int. J. Syst. Evol. Microbiol.">
        <title>Complete genome sequence of Corynebacterium casei LMG S-19264T (=DSM 44701T), isolated from a smear-ripened cheese.</title>
        <authorList>
            <consortium name="US DOE Joint Genome Institute (JGI-PGF)"/>
            <person name="Walter F."/>
            <person name="Albersmeier A."/>
            <person name="Kalinowski J."/>
            <person name="Ruckert C."/>
        </authorList>
    </citation>
    <scope>NUCLEOTIDE SEQUENCE</scope>
    <source>
        <strain evidence="1">CGMCC 1.15178</strain>
    </source>
</reference>
<name>A0A916Z248_9BACL</name>
<accession>A0A916Z248</accession>
<organism evidence="1 2">
    <name type="scientific">Paenibacillus nasutitermitis</name>
    <dbReference type="NCBI Taxonomy" id="1652958"/>
    <lineage>
        <taxon>Bacteria</taxon>
        <taxon>Bacillati</taxon>
        <taxon>Bacillota</taxon>
        <taxon>Bacilli</taxon>
        <taxon>Bacillales</taxon>
        <taxon>Paenibacillaceae</taxon>
        <taxon>Paenibacillus</taxon>
    </lineage>
</organism>
<dbReference type="Gene3D" id="3.40.50.10320">
    <property type="entry name" value="LmbE-like"/>
    <property type="match status" value="1"/>
</dbReference>
<comment type="caution">
    <text evidence="1">The sequence shown here is derived from an EMBL/GenBank/DDBJ whole genome shotgun (WGS) entry which is preliminary data.</text>
</comment>
<keyword evidence="2" id="KW-1185">Reference proteome</keyword>
<reference evidence="1" key="2">
    <citation type="submission" date="2020-09" db="EMBL/GenBank/DDBJ databases">
        <authorList>
            <person name="Sun Q."/>
            <person name="Zhou Y."/>
        </authorList>
    </citation>
    <scope>NUCLEOTIDE SEQUENCE</scope>
    <source>
        <strain evidence="1">CGMCC 1.15178</strain>
    </source>
</reference>
<dbReference type="RefSeq" id="WP_188992971.1">
    <property type="nucleotide sequence ID" value="NZ_BMHP01000002.1"/>
</dbReference>
<dbReference type="AlphaFoldDB" id="A0A916Z248"/>
<evidence type="ECO:0008006" key="3">
    <source>
        <dbReference type="Google" id="ProtNLM"/>
    </source>
</evidence>